<comment type="caution">
    <text evidence="1">The sequence shown here is derived from an EMBL/GenBank/DDBJ whole genome shotgun (WGS) entry which is preliminary data.</text>
</comment>
<evidence type="ECO:0000313" key="1">
    <source>
        <dbReference type="EMBL" id="EJW80130.1"/>
    </source>
</evidence>
<dbReference type="Proteomes" id="UP000004810">
    <property type="component" value="Unassembled WGS sequence"/>
</dbReference>
<sequence>CVSAEHSTYFTAFNSFANFSPTSNVIGRCLIFANFRCRKDRHEDQSEFRPAGTVSSCSDVLSPAPTAILFINLNNYI</sequence>
<dbReference type="EMBL" id="ADBV01004797">
    <property type="protein sequence ID" value="EJW80130.1"/>
    <property type="molecule type" value="Genomic_DNA"/>
</dbReference>
<name>J9AZV8_WUCBA</name>
<protein>
    <submittedName>
        <fullName evidence="1">Uncharacterized protein</fullName>
    </submittedName>
</protein>
<gene>
    <name evidence="1" type="ORF">WUBG_08959</name>
</gene>
<dbReference type="AlphaFoldDB" id="J9AZV8"/>
<reference evidence="2" key="1">
    <citation type="submission" date="2012-08" db="EMBL/GenBank/DDBJ databases">
        <title>The Genome Sequence of Wuchereria bancrofti.</title>
        <authorList>
            <person name="Nutman T.B."/>
            <person name="Fink D.L."/>
            <person name="Russ C."/>
            <person name="Young S."/>
            <person name="Zeng Q."/>
            <person name="Koehrsen M."/>
            <person name="Alvarado L."/>
            <person name="Berlin A."/>
            <person name="Chapman S.B."/>
            <person name="Chen Z."/>
            <person name="Freedman E."/>
            <person name="Gellesch M."/>
            <person name="Goldberg J."/>
            <person name="Griggs A."/>
            <person name="Gujja S."/>
            <person name="Heilman E.R."/>
            <person name="Heiman D."/>
            <person name="Hepburn T."/>
            <person name="Howarth C."/>
            <person name="Jen D."/>
            <person name="Larson L."/>
            <person name="Lewis B."/>
            <person name="Mehta T."/>
            <person name="Park D."/>
            <person name="Pearson M."/>
            <person name="Roberts A."/>
            <person name="Saif S."/>
            <person name="Shea T."/>
            <person name="Shenoy N."/>
            <person name="Sisk P."/>
            <person name="Stolte C."/>
            <person name="Sykes S."/>
            <person name="Walk T."/>
            <person name="White J."/>
            <person name="Yandava C."/>
            <person name="Haas B."/>
            <person name="Henn M.R."/>
            <person name="Nusbaum C."/>
            <person name="Birren B."/>
        </authorList>
    </citation>
    <scope>NUCLEOTIDE SEQUENCE [LARGE SCALE GENOMIC DNA]</scope>
    <source>
        <strain evidence="2">NA</strain>
    </source>
</reference>
<organism evidence="1 2">
    <name type="scientific">Wuchereria bancrofti</name>
    <dbReference type="NCBI Taxonomy" id="6293"/>
    <lineage>
        <taxon>Eukaryota</taxon>
        <taxon>Metazoa</taxon>
        <taxon>Ecdysozoa</taxon>
        <taxon>Nematoda</taxon>
        <taxon>Chromadorea</taxon>
        <taxon>Rhabditida</taxon>
        <taxon>Spirurina</taxon>
        <taxon>Spiruromorpha</taxon>
        <taxon>Filarioidea</taxon>
        <taxon>Onchocercidae</taxon>
        <taxon>Wuchereria</taxon>
    </lineage>
</organism>
<feature type="non-terminal residue" evidence="1">
    <location>
        <position position="1"/>
    </location>
</feature>
<accession>J9AZV8</accession>
<evidence type="ECO:0000313" key="2">
    <source>
        <dbReference type="Proteomes" id="UP000004810"/>
    </source>
</evidence>
<proteinExistence type="predicted"/>